<keyword evidence="4" id="KW-0539">Nucleus</keyword>
<dbReference type="SMART" id="SM00666">
    <property type="entry name" value="PB1"/>
    <property type="match status" value="1"/>
</dbReference>
<dbReference type="Pfam" id="PF22922">
    <property type="entry name" value="GAF_NLP"/>
    <property type="match status" value="3"/>
</dbReference>
<dbReference type="InterPro" id="IPR053793">
    <property type="entry name" value="PB1-like"/>
</dbReference>
<evidence type="ECO:0000313" key="9">
    <source>
        <dbReference type="Proteomes" id="UP001190926"/>
    </source>
</evidence>
<dbReference type="AlphaFoldDB" id="A0AAD4PAI3"/>
<keyword evidence="9" id="KW-1185">Reference proteome</keyword>
<dbReference type="Gene3D" id="3.10.20.90">
    <property type="entry name" value="Phosphatidylinositol 3-kinase Catalytic Subunit, Chain A, domain 1"/>
    <property type="match status" value="1"/>
</dbReference>
<evidence type="ECO:0000256" key="5">
    <source>
        <dbReference type="SAM" id="MobiDB-lite"/>
    </source>
</evidence>
<dbReference type="PROSITE" id="PS51519">
    <property type="entry name" value="RWP_RK"/>
    <property type="match status" value="1"/>
</dbReference>
<dbReference type="GO" id="GO:0003700">
    <property type="term" value="F:DNA-binding transcription factor activity"/>
    <property type="evidence" value="ECO:0007669"/>
    <property type="project" value="InterPro"/>
</dbReference>
<feature type="domain" description="PB1" evidence="7">
    <location>
        <begin position="976"/>
        <end position="1058"/>
    </location>
</feature>
<feature type="region of interest" description="Disordered" evidence="5">
    <location>
        <begin position="938"/>
        <end position="958"/>
    </location>
</feature>
<reference evidence="8 9" key="1">
    <citation type="journal article" date="2021" name="Nat. Commun.">
        <title>Incipient diploidization of the medicinal plant Perilla within 10,000 years.</title>
        <authorList>
            <person name="Zhang Y."/>
            <person name="Shen Q."/>
            <person name="Leng L."/>
            <person name="Zhang D."/>
            <person name="Chen S."/>
            <person name="Shi Y."/>
            <person name="Ning Z."/>
            <person name="Chen S."/>
        </authorList>
    </citation>
    <scope>NUCLEOTIDE SEQUENCE [LARGE SCALE GENOMIC DNA]</scope>
    <source>
        <strain evidence="9">cv. PC099</strain>
    </source>
</reference>
<dbReference type="GO" id="GO:0003677">
    <property type="term" value="F:DNA binding"/>
    <property type="evidence" value="ECO:0007669"/>
    <property type="project" value="UniProtKB-KW"/>
</dbReference>
<comment type="caution">
    <text evidence="8">The sequence shown here is derived from an EMBL/GenBank/DDBJ whole genome shotgun (WGS) entry which is preliminary data.</text>
</comment>
<evidence type="ECO:0000259" key="7">
    <source>
        <dbReference type="PROSITE" id="PS51745"/>
    </source>
</evidence>
<name>A0AAD4PAI3_PERFH</name>
<keyword evidence="1" id="KW-0805">Transcription regulation</keyword>
<dbReference type="PROSITE" id="PS51745">
    <property type="entry name" value="PB1"/>
    <property type="match status" value="1"/>
</dbReference>
<dbReference type="PANTHER" id="PTHR32002">
    <property type="entry name" value="PROTEIN NLP8"/>
    <property type="match status" value="1"/>
</dbReference>
<protein>
    <submittedName>
        <fullName evidence="8">Uncharacterized protein</fullName>
    </submittedName>
</protein>
<dbReference type="InterPro" id="IPR000270">
    <property type="entry name" value="PB1_dom"/>
</dbReference>
<dbReference type="SUPFAM" id="SSF54277">
    <property type="entry name" value="CAD &amp; PB1 domains"/>
    <property type="match status" value="1"/>
</dbReference>
<proteinExistence type="predicted"/>
<dbReference type="PANTHER" id="PTHR32002:SF35">
    <property type="entry name" value="PROTEIN NLP6"/>
    <property type="match status" value="1"/>
</dbReference>
<accession>A0AAD4PAI3</accession>
<feature type="domain" description="RWP-RK" evidence="6">
    <location>
        <begin position="870"/>
        <end position="958"/>
    </location>
</feature>
<gene>
    <name evidence="8" type="ORF">C2S53_008366</name>
</gene>
<dbReference type="InterPro" id="IPR055081">
    <property type="entry name" value="NLP1-9_GAF"/>
</dbReference>
<keyword evidence="2" id="KW-0238">DNA-binding</keyword>
<dbReference type="InterPro" id="IPR003035">
    <property type="entry name" value="RWP-RK_dom"/>
</dbReference>
<dbReference type="InterPro" id="IPR045012">
    <property type="entry name" value="NLP"/>
</dbReference>
<dbReference type="Proteomes" id="UP001190926">
    <property type="component" value="Unassembled WGS sequence"/>
</dbReference>
<evidence type="ECO:0000256" key="3">
    <source>
        <dbReference type="ARBA" id="ARBA00023163"/>
    </source>
</evidence>
<organism evidence="8 9">
    <name type="scientific">Perilla frutescens var. hirtella</name>
    <name type="common">Perilla citriodora</name>
    <name type="synonym">Perilla setoyensis</name>
    <dbReference type="NCBI Taxonomy" id="608512"/>
    <lineage>
        <taxon>Eukaryota</taxon>
        <taxon>Viridiplantae</taxon>
        <taxon>Streptophyta</taxon>
        <taxon>Embryophyta</taxon>
        <taxon>Tracheophyta</taxon>
        <taxon>Spermatophyta</taxon>
        <taxon>Magnoliopsida</taxon>
        <taxon>eudicotyledons</taxon>
        <taxon>Gunneridae</taxon>
        <taxon>Pentapetalae</taxon>
        <taxon>asterids</taxon>
        <taxon>lamiids</taxon>
        <taxon>Lamiales</taxon>
        <taxon>Lamiaceae</taxon>
        <taxon>Nepetoideae</taxon>
        <taxon>Elsholtzieae</taxon>
        <taxon>Perilla</taxon>
    </lineage>
</organism>
<dbReference type="Pfam" id="PF00564">
    <property type="entry name" value="PB1"/>
    <property type="match status" value="1"/>
</dbReference>
<sequence length="1060" mass="121584">MDEERILSILRGEKGYDEHLDISEFKEHLKEASLCLAEEELDLGWVLYEGQHKSTQLQHKIITLLKHIASDWWLGYHHLVQFWALVQVEGRHHYLSTSHHPFSVNDLRKGLCWYRKVCVDHVYVVDMEEGAQVDQLGGGVGRAYQSKQPQSTPDLRLYSTNEFPLRDQAARCGFRGYLALPLFDFHKYECYGVLELLFDDPTMEKDLLSKLDRGLQIVGLRSTHINFMPITRDTNEMHQPESEITEILELATKAIPQLYLAQVWVPCKQCANMSTNLCCMERSSFINARTPNSFHYTDEGMLDYLQACELHNLQIDVSCFSQNVCHFSISKNPLAHYAERARLSFRLTICLKSVHNSNDLYVVEFFLQPKCREDDSPLNLLLRIMEMKLKSFKFVLGGQLPEDNISIECESIAMNSYMEILSNSNFTKYLETIDSCCLRPSSGVIDKGWVFRGSNGKELPENEVNSESLPVKEKIEDFMKKMAAIIQKKYWIVQFWAPKMVEDRCYLETSYQPYALGCLAKGLASFRKKCMKHYYAVDEEAKEDELGPPGRVFRNGLMEITPDLFLYSTKEFSIRNYAVECYHREYFALPVFDENDHKCVGVLEFIGFGYYDLEAIGRALKASKLCSTHIDSCPRFLANEEANNIMDGRIKALTELRDALGLITKIPQLHMANVWVPNGECVGTNNSNSNQTCMELAWSTNGRWDFVPTDQVHWIHVPTKKGIVGMVLASENKSCFCGNLSEFSIVDQPLAHYERRERRNACFAICLQSSHTGDLLYVLEFFLNEGPSAFEYLRSFLNFLLPIIKQELGTFKMASGKLFGEELVVEVIEFSEANKVTSSESDLQPDVYPIKFISVHYDLKEHQNIEEQCSSAAAASSKRTPRGKRKTGIDLTHELLISYFGKKLDDVSKELGIGKSTIKRACRRHGIYRWPNKEKHTRNSSLFERESSRPSSSSSLQLHTNVGCTQHLNVQEEAEKVMIKVKYEEDTIKFELCLSLGVAKLFEEVAIALNLKRASFKLKYLDEDDDEILLTRDADLQFCPRRQTAMGKNCIQLFVQLISK</sequence>
<evidence type="ECO:0000256" key="1">
    <source>
        <dbReference type="ARBA" id="ARBA00023015"/>
    </source>
</evidence>
<evidence type="ECO:0000256" key="4">
    <source>
        <dbReference type="ARBA" id="ARBA00023242"/>
    </source>
</evidence>
<keyword evidence="3" id="KW-0804">Transcription</keyword>
<dbReference type="EMBL" id="SDAM02000082">
    <property type="protein sequence ID" value="KAH6831747.1"/>
    <property type="molecule type" value="Genomic_DNA"/>
</dbReference>
<evidence type="ECO:0000256" key="2">
    <source>
        <dbReference type="ARBA" id="ARBA00023125"/>
    </source>
</evidence>
<evidence type="ECO:0000313" key="8">
    <source>
        <dbReference type="EMBL" id="KAH6831747.1"/>
    </source>
</evidence>
<dbReference type="Pfam" id="PF02042">
    <property type="entry name" value="RWP-RK"/>
    <property type="match status" value="1"/>
</dbReference>
<evidence type="ECO:0000259" key="6">
    <source>
        <dbReference type="PROSITE" id="PS51519"/>
    </source>
</evidence>